<evidence type="ECO:0000313" key="5">
    <source>
        <dbReference type="Proteomes" id="UP000593594"/>
    </source>
</evidence>
<feature type="region of interest" description="Disordered" evidence="2">
    <location>
        <begin position="699"/>
        <end position="723"/>
    </location>
</feature>
<dbReference type="RefSeq" id="WP_213163553.1">
    <property type="nucleotide sequence ID" value="NZ_CP058214.1"/>
</dbReference>
<dbReference type="NCBIfam" id="TIGR02302">
    <property type="entry name" value="aProt_lowcomp"/>
    <property type="match status" value="1"/>
</dbReference>
<dbReference type="KEGG" id="kmn:HW532_06155"/>
<feature type="region of interest" description="Disordered" evidence="2">
    <location>
        <begin position="755"/>
        <end position="786"/>
    </location>
</feature>
<protein>
    <submittedName>
        <fullName evidence="4">TIGR02302 family protein</fullName>
    </submittedName>
</protein>
<feature type="transmembrane region" description="Helical" evidence="3">
    <location>
        <begin position="152"/>
        <end position="169"/>
    </location>
</feature>
<keyword evidence="3" id="KW-0812">Transmembrane</keyword>
<keyword evidence="1" id="KW-0175">Coiled coil</keyword>
<organism evidence="4 5">
    <name type="scientific">Kaustia mangrovi</name>
    <dbReference type="NCBI Taxonomy" id="2593653"/>
    <lineage>
        <taxon>Bacteria</taxon>
        <taxon>Pseudomonadati</taxon>
        <taxon>Pseudomonadota</taxon>
        <taxon>Alphaproteobacteria</taxon>
        <taxon>Hyphomicrobiales</taxon>
        <taxon>Parvibaculaceae</taxon>
        <taxon>Kaustia</taxon>
    </lineage>
</organism>
<name>A0A7S8C2R4_9HYPH</name>
<accession>A0A7S8C2R4</accession>
<dbReference type="Pfam" id="PF13779">
    <property type="entry name" value="DUF4175"/>
    <property type="match status" value="1"/>
</dbReference>
<proteinExistence type="predicted"/>
<dbReference type="InterPro" id="IPR012683">
    <property type="entry name" value="CHP02302_TM"/>
</dbReference>
<evidence type="ECO:0000256" key="2">
    <source>
        <dbReference type="SAM" id="MobiDB-lite"/>
    </source>
</evidence>
<evidence type="ECO:0000256" key="1">
    <source>
        <dbReference type="SAM" id="Coils"/>
    </source>
</evidence>
<dbReference type="EMBL" id="CP058214">
    <property type="protein sequence ID" value="QPC42319.1"/>
    <property type="molecule type" value="Genomic_DNA"/>
</dbReference>
<feature type="region of interest" description="Disordered" evidence="2">
    <location>
        <begin position="657"/>
        <end position="682"/>
    </location>
</feature>
<keyword evidence="3" id="KW-0472">Membrane</keyword>
<keyword evidence="5" id="KW-1185">Reference proteome</keyword>
<evidence type="ECO:0000256" key="3">
    <source>
        <dbReference type="SAM" id="Phobius"/>
    </source>
</evidence>
<feature type="transmembrane region" description="Helical" evidence="3">
    <location>
        <begin position="52"/>
        <end position="73"/>
    </location>
</feature>
<dbReference type="Proteomes" id="UP000593594">
    <property type="component" value="Chromosome"/>
</dbReference>
<feature type="coiled-coil region" evidence="1">
    <location>
        <begin position="511"/>
        <end position="558"/>
    </location>
</feature>
<gene>
    <name evidence="4" type="ORF">HW532_06155</name>
</gene>
<keyword evidence="3" id="KW-1133">Transmembrane helix</keyword>
<feature type="transmembrane region" description="Helical" evidence="3">
    <location>
        <begin position="20"/>
        <end position="46"/>
    </location>
</feature>
<feature type="compositionally biased region" description="Polar residues" evidence="2">
    <location>
        <begin position="663"/>
        <end position="682"/>
    </location>
</feature>
<reference evidence="4 5" key="1">
    <citation type="submission" date="2020-06" db="EMBL/GenBank/DDBJ databases">
        <title>Genome sequence of 2 isolates from Red Sea Mangroves.</title>
        <authorList>
            <person name="Sefrji F."/>
            <person name="Michoud G."/>
            <person name="Merlino G."/>
            <person name="Daffonchio D."/>
        </authorList>
    </citation>
    <scope>NUCLEOTIDE SEQUENCE [LARGE SCALE GENOMIC DNA]</scope>
    <source>
        <strain evidence="4 5">R1DC25</strain>
    </source>
</reference>
<dbReference type="AlphaFoldDB" id="A0A7S8C2R4"/>
<evidence type="ECO:0000313" key="4">
    <source>
        <dbReference type="EMBL" id="QPC42319.1"/>
    </source>
</evidence>
<feature type="compositionally biased region" description="Basic and acidic residues" evidence="2">
    <location>
        <begin position="764"/>
        <end position="773"/>
    </location>
</feature>
<sequence length="836" mass="92610">MSKTPDPDRILAGKIARAKLVLFFEAVWTALFPALAILGALALAILTGALDLLPTLLRLGVLALFLVALGWSLRPLLQIRWPGEDDALRRLETRSGLPHRPATSYRDTLPDDERAPATSQALWAAHKARLVRLLDGLKAGWPRSALAERDPYALRYALALCLIAVLALTSDEWTSRIEQAVRLDAPAAARTVSLDAWITPPAYTGKPPIFLAGPSAAEDATAPREEIIVPEGSELVIRLNGASEPTVRFSGTGQQAETVVLDEQKVPRAARESVHELRETLKRPAYVTVSDNGDRLGSWELAILPDSPPKAEIRGDPAITASRALRFDYRARDDYGVTGLEAAFDLSDNQNGEEGVDSAGLFMFDPPDFEITLPRANTREANSSAFRDLTAHPWAGFAVDMRLRATDAAGQTGTSEPVTFTLPEREFREPLARALIEQRRKLILDADQQPVVARALEALTIYPDGTIERSGVYLGIRTVYLNLLRAESREDIASVIDLLWEIALSVEDGNLSLAERELRAVQKELEKALAENAPAERIEELMAKLRQALDRYLKAMVEQAIRNAQRDGMNPDEMAEAVRPQDLGQMLDTLENLARSGARDAAQELLSQLDNILRNLRPNLMSRMSPQRNTPMARALDELGQMMNRQQGLMDETFRMPEEGDSQRGQSRNGQNDPSQSLSGQQGALGEMLRDFLSQLQRQGLDAPSSLGQAEEAMRGATEALRGREKGEALGQQGEALDKMRQGAQAMAEQMMQQGEGSTGNFGRHGEGSRGDNLDPLGRPRRWQGEQYGENRDVVPNEMEIQRAREILRSLRQKLNDPLRPGFERDYFERLLRNIY</sequence>